<dbReference type="InterPro" id="IPR016167">
    <property type="entry name" value="FAD-bd_PCMH_sub1"/>
</dbReference>
<name>A0A835HEH5_9MAGN</name>
<evidence type="ECO:0000256" key="1">
    <source>
        <dbReference type="ARBA" id="ARBA00001974"/>
    </source>
</evidence>
<dbReference type="SUPFAM" id="SSF56176">
    <property type="entry name" value="FAD-binding/transporter-associated domain-like"/>
    <property type="match status" value="1"/>
</dbReference>
<feature type="domain" description="FAD-binding PCMH-type" evidence="2">
    <location>
        <begin position="1"/>
        <end position="137"/>
    </location>
</feature>
<evidence type="ECO:0000313" key="4">
    <source>
        <dbReference type="Proteomes" id="UP000631114"/>
    </source>
</evidence>
<sequence>MSFRSEFEVEAGHDYEGLSHTSQKPFVIIDLIKFRQAGATLGEVYYQIAKVSSTHGFPAGICPTVGIGGHISGGGIGTLSRKYGTAADNILNAYFIDVKGKLHDRKSMGEELFWALRGGGGASFGVIVSWKIKLVSVPSTVTVFNVHKKLEAGVTILLHKRQNVADKFHADLFVRAIIQAVDNETKKENYTSFISVSISWKGQRTTSTNENEFSDLGWKPKIALK</sequence>
<dbReference type="Gene3D" id="3.40.462.20">
    <property type="match status" value="1"/>
</dbReference>
<dbReference type="PROSITE" id="PS51387">
    <property type="entry name" value="FAD_PCMH"/>
    <property type="match status" value="1"/>
</dbReference>
<dbReference type="Gene3D" id="3.30.465.10">
    <property type="match status" value="1"/>
</dbReference>
<comment type="caution">
    <text evidence="3">The sequence shown here is derived from an EMBL/GenBank/DDBJ whole genome shotgun (WGS) entry which is preliminary data.</text>
</comment>
<dbReference type="PANTHER" id="PTHR32448">
    <property type="entry name" value="OS08G0158400 PROTEIN"/>
    <property type="match status" value="1"/>
</dbReference>
<dbReference type="AlphaFoldDB" id="A0A835HEH5"/>
<comment type="cofactor">
    <cofactor evidence="1">
        <name>FAD</name>
        <dbReference type="ChEBI" id="CHEBI:57692"/>
    </cofactor>
</comment>
<dbReference type="Gene3D" id="3.30.43.10">
    <property type="entry name" value="Uridine Diphospho-n-acetylenolpyruvylglucosamine Reductase, domain 2"/>
    <property type="match status" value="1"/>
</dbReference>
<evidence type="ECO:0000259" key="2">
    <source>
        <dbReference type="PROSITE" id="PS51387"/>
    </source>
</evidence>
<organism evidence="3 4">
    <name type="scientific">Coptis chinensis</name>
    <dbReference type="NCBI Taxonomy" id="261450"/>
    <lineage>
        <taxon>Eukaryota</taxon>
        <taxon>Viridiplantae</taxon>
        <taxon>Streptophyta</taxon>
        <taxon>Embryophyta</taxon>
        <taxon>Tracheophyta</taxon>
        <taxon>Spermatophyta</taxon>
        <taxon>Magnoliopsida</taxon>
        <taxon>Ranunculales</taxon>
        <taxon>Ranunculaceae</taxon>
        <taxon>Coptidoideae</taxon>
        <taxon>Coptis</taxon>
    </lineage>
</organism>
<accession>A0A835HEH5</accession>
<dbReference type="GO" id="GO:0071949">
    <property type="term" value="F:FAD binding"/>
    <property type="evidence" value="ECO:0007669"/>
    <property type="project" value="InterPro"/>
</dbReference>
<dbReference type="InterPro" id="IPR016169">
    <property type="entry name" value="FAD-bd_PCMH_sub2"/>
</dbReference>
<dbReference type="Proteomes" id="UP000631114">
    <property type="component" value="Unassembled WGS sequence"/>
</dbReference>
<proteinExistence type="predicted"/>
<protein>
    <recommendedName>
        <fullName evidence="2">FAD-binding PCMH-type domain-containing protein</fullName>
    </recommendedName>
</protein>
<evidence type="ECO:0000313" key="3">
    <source>
        <dbReference type="EMBL" id="KAF9596877.1"/>
    </source>
</evidence>
<dbReference type="InterPro" id="IPR036318">
    <property type="entry name" value="FAD-bd_PCMH-like_sf"/>
</dbReference>
<reference evidence="3 4" key="1">
    <citation type="submission" date="2020-10" db="EMBL/GenBank/DDBJ databases">
        <title>The Coptis chinensis genome and diversification of protoberbering-type alkaloids.</title>
        <authorList>
            <person name="Wang B."/>
            <person name="Shu S."/>
            <person name="Song C."/>
            <person name="Liu Y."/>
        </authorList>
    </citation>
    <scope>NUCLEOTIDE SEQUENCE [LARGE SCALE GENOMIC DNA]</scope>
    <source>
        <strain evidence="3">HL-2020</strain>
        <tissue evidence="3">Leaf</tissue>
    </source>
</reference>
<gene>
    <name evidence="3" type="ORF">IFM89_013925</name>
</gene>
<dbReference type="EMBL" id="JADFTS010000007">
    <property type="protein sequence ID" value="KAF9596877.1"/>
    <property type="molecule type" value="Genomic_DNA"/>
</dbReference>
<dbReference type="Pfam" id="PF01565">
    <property type="entry name" value="FAD_binding_4"/>
    <property type="match status" value="1"/>
</dbReference>
<dbReference type="InterPro" id="IPR016166">
    <property type="entry name" value="FAD-bd_PCMH"/>
</dbReference>
<keyword evidence="4" id="KW-1185">Reference proteome</keyword>
<dbReference type="InterPro" id="IPR006094">
    <property type="entry name" value="Oxid_FAD_bind_N"/>
</dbReference>
<dbReference type="OrthoDB" id="407275at2759"/>